<evidence type="ECO:0000259" key="2">
    <source>
        <dbReference type="PROSITE" id="PS50142"/>
    </source>
</evidence>
<dbReference type="GO" id="GO:0006396">
    <property type="term" value="P:RNA processing"/>
    <property type="evidence" value="ECO:0007669"/>
    <property type="project" value="InterPro"/>
</dbReference>
<dbReference type="SUPFAM" id="SSF69065">
    <property type="entry name" value="RNase III domain-like"/>
    <property type="match status" value="1"/>
</dbReference>
<sequence length="456" mass="49370">MAAAMNAGVLPSPGPLYLTKSRTFTSDSKVGLDQGGDGGETAAMRRPTIRSRDVHSALLERLAATDSSAPPVLLDRRLVCAAIDGHAPQSRHSTGAATTLSSIGAMLIKLVSAVDTFTKSSDHGKKETAAKLTNQCWELRKVLHGRAAMGVGPLLLMQPAATDQVPPPHTSDDGSSTQGQRQMKALLGAAYWSNVWDIKGGGLVGARESPRQLDLHRGLSAAIVLIDRILRRDSDIGGRCGWLPTGERLRDGAATLTATTDDPVELMWGHVFADKSWLETARRRPHPKRTLHQPDNDAVEFLGDSVLDLLSIHLATQSGVTRSSSLSAVDMSRCNDAVSNEALALHMWRRLTKHGLAVEQVLRMAEPPECVFQYPPHGGLPKGLSRERVKQLADLYEVFVGATFLDAGMSLQRVWEVVGADFVSDEASRLPHAQAHRRVADPHGMLPRFMRQTAVM</sequence>
<dbReference type="InParanoid" id="A0A0G4GJI8"/>
<dbReference type="GO" id="GO:0004525">
    <property type="term" value="F:ribonuclease III activity"/>
    <property type="evidence" value="ECO:0007669"/>
    <property type="project" value="InterPro"/>
</dbReference>
<evidence type="ECO:0000313" key="4">
    <source>
        <dbReference type="Proteomes" id="UP000041254"/>
    </source>
</evidence>
<dbReference type="InterPro" id="IPR036389">
    <property type="entry name" value="RNase_III_sf"/>
</dbReference>
<accession>A0A0G4GJI8</accession>
<protein>
    <recommendedName>
        <fullName evidence="2">RNase III domain-containing protein</fullName>
    </recommendedName>
</protein>
<dbReference type="Proteomes" id="UP000041254">
    <property type="component" value="Unassembled WGS sequence"/>
</dbReference>
<organism evidence="3 4">
    <name type="scientific">Vitrella brassicaformis (strain CCMP3155)</name>
    <dbReference type="NCBI Taxonomy" id="1169540"/>
    <lineage>
        <taxon>Eukaryota</taxon>
        <taxon>Sar</taxon>
        <taxon>Alveolata</taxon>
        <taxon>Colpodellida</taxon>
        <taxon>Vitrellaceae</taxon>
        <taxon>Vitrella</taxon>
    </lineage>
</organism>
<dbReference type="CDD" id="cd00593">
    <property type="entry name" value="RIBOc"/>
    <property type="match status" value="1"/>
</dbReference>
<name>A0A0G4GJI8_VITBC</name>
<dbReference type="AlphaFoldDB" id="A0A0G4GJI8"/>
<gene>
    <name evidence="3" type="ORF">Vbra_17985</name>
</gene>
<evidence type="ECO:0000313" key="3">
    <source>
        <dbReference type="EMBL" id="CEM30082.1"/>
    </source>
</evidence>
<proteinExistence type="predicted"/>
<dbReference type="PhylomeDB" id="A0A0G4GJI8"/>
<dbReference type="EMBL" id="CDMY01000688">
    <property type="protein sequence ID" value="CEM30082.1"/>
    <property type="molecule type" value="Genomic_DNA"/>
</dbReference>
<feature type="region of interest" description="Disordered" evidence="1">
    <location>
        <begin position="160"/>
        <end position="180"/>
    </location>
</feature>
<keyword evidence="4" id="KW-1185">Reference proteome</keyword>
<dbReference type="Gene3D" id="1.10.1520.10">
    <property type="entry name" value="Ribonuclease III domain"/>
    <property type="match status" value="1"/>
</dbReference>
<dbReference type="PROSITE" id="PS50142">
    <property type="entry name" value="RNASE_3_2"/>
    <property type="match status" value="1"/>
</dbReference>
<dbReference type="InterPro" id="IPR000999">
    <property type="entry name" value="RNase_III_dom"/>
</dbReference>
<evidence type="ECO:0000256" key="1">
    <source>
        <dbReference type="SAM" id="MobiDB-lite"/>
    </source>
</evidence>
<dbReference type="VEuPathDB" id="CryptoDB:Vbra_17985"/>
<dbReference type="OrthoDB" id="416741at2759"/>
<reference evidence="3 4" key="1">
    <citation type="submission" date="2014-11" db="EMBL/GenBank/DDBJ databases">
        <authorList>
            <person name="Zhu J."/>
            <person name="Qi W."/>
            <person name="Song R."/>
        </authorList>
    </citation>
    <scope>NUCLEOTIDE SEQUENCE [LARGE SCALE GENOMIC DNA]</scope>
</reference>
<feature type="domain" description="RNase III" evidence="2">
    <location>
        <begin position="377"/>
        <end position="408"/>
    </location>
</feature>